<proteinExistence type="predicted"/>
<keyword evidence="2" id="KW-1185">Reference proteome</keyword>
<gene>
    <name evidence="1" type="ORF">FMOSSE_LOCUS7842</name>
</gene>
<protein>
    <submittedName>
        <fullName evidence="1">16582_t:CDS:1</fullName>
    </submittedName>
</protein>
<organism evidence="1 2">
    <name type="scientific">Funneliformis mosseae</name>
    <name type="common">Endomycorrhizal fungus</name>
    <name type="synonym">Glomus mosseae</name>
    <dbReference type="NCBI Taxonomy" id="27381"/>
    <lineage>
        <taxon>Eukaryota</taxon>
        <taxon>Fungi</taxon>
        <taxon>Fungi incertae sedis</taxon>
        <taxon>Mucoromycota</taxon>
        <taxon>Glomeromycotina</taxon>
        <taxon>Glomeromycetes</taxon>
        <taxon>Glomerales</taxon>
        <taxon>Glomeraceae</taxon>
        <taxon>Funneliformis</taxon>
    </lineage>
</organism>
<evidence type="ECO:0000313" key="1">
    <source>
        <dbReference type="EMBL" id="CAG8578795.1"/>
    </source>
</evidence>
<sequence>MVKLIEVFRSLINDYEETFQVMENGTIKANNESFKRYIEVDAINIEIISYRQIEKVNRNKKEMVKLLSSVNQLYLKAC</sequence>
<dbReference type="AlphaFoldDB" id="A0A9N9G5I9"/>
<dbReference type="Proteomes" id="UP000789375">
    <property type="component" value="Unassembled WGS sequence"/>
</dbReference>
<dbReference type="EMBL" id="CAJVPP010001916">
    <property type="protein sequence ID" value="CAG8578795.1"/>
    <property type="molecule type" value="Genomic_DNA"/>
</dbReference>
<comment type="caution">
    <text evidence="1">The sequence shown here is derived from an EMBL/GenBank/DDBJ whole genome shotgun (WGS) entry which is preliminary data.</text>
</comment>
<evidence type="ECO:0000313" key="2">
    <source>
        <dbReference type="Proteomes" id="UP000789375"/>
    </source>
</evidence>
<reference evidence="1" key="1">
    <citation type="submission" date="2021-06" db="EMBL/GenBank/DDBJ databases">
        <authorList>
            <person name="Kallberg Y."/>
            <person name="Tangrot J."/>
            <person name="Rosling A."/>
        </authorList>
    </citation>
    <scope>NUCLEOTIDE SEQUENCE</scope>
    <source>
        <strain evidence="1">87-6 pot B 2015</strain>
    </source>
</reference>
<accession>A0A9N9G5I9</accession>
<name>A0A9N9G5I9_FUNMO</name>